<organism evidence="2 3">
    <name type="scientific">Christiangramia oceanisediminis</name>
    <dbReference type="NCBI Taxonomy" id="2920386"/>
    <lineage>
        <taxon>Bacteria</taxon>
        <taxon>Pseudomonadati</taxon>
        <taxon>Bacteroidota</taxon>
        <taxon>Flavobacteriia</taxon>
        <taxon>Flavobacteriales</taxon>
        <taxon>Flavobacteriaceae</taxon>
        <taxon>Christiangramia</taxon>
    </lineage>
</organism>
<sequence length="51" mass="5985">MPTKQPTTSRPGEDNFMRYKKNFHNKTIFIAIALVIVVTIVAMTGVYYEYW</sequence>
<keyword evidence="1" id="KW-1133">Transmembrane helix</keyword>
<keyword evidence="3" id="KW-1185">Reference proteome</keyword>
<dbReference type="Proteomes" id="UP001155280">
    <property type="component" value="Unassembled WGS sequence"/>
</dbReference>
<gene>
    <name evidence="2" type="ORF">MKO06_10700</name>
</gene>
<evidence type="ECO:0000313" key="3">
    <source>
        <dbReference type="Proteomes" id="UP001155280"/>
    </source>
</evidence>
<dbReference type="EMBL" id="JANCNS010000002">
    <property type="protein sequence ID" value="MCP9200381.1"/>
    <property type="molecule type" value="Genomic_DNA"/>
</dbReference>
<reference evidence="2" key="1">
    <citation type="submission" date="2022-07" db="EMBL/GenBank/DDBJ databases">
        <title>Gramela sediminis sp. nov., isolated from deep-sea sediment of the Indian Ocean.</title>
        <authorList>
            <person name="Shi H."/>
        </authorList>
    </citation>
    <scope>NUCLEOTIDE SEQUENCE</scope>
    <source>
        <strain evidence="2">GC03-9</strain>
    </source>
</reference>
<feature type="transmembrane region" description="Helical" evidence="1">
    <location>
        <begin position="27"/>
        <end position="48"/>
    </location>
</feature>
<accession>A0A9X2RCV5</accession>
<name>A0A9X2RCV5_9FLAO</name>
<keyword evidence="1" id="KW-0812">Transmembrane</keyword>
<dbReference type="AlphaFoldDB" id="A0A9X2RCV5"/>
<evidence type="ECO:0000313" key="2">
    <source>
        <dbReference type="EMBL" id="MCP9200381.1"/>
    </source>
</evidence>
<proteinExistence type="predicted"/>
<protein>
    <submittedName>
        <fullName evidence="2">Uncharacterized protein</fullName>
    </submittedName>
</protein>
<dbReference type="RefSeq" id="WP_241551170.1">
    <property type="nucleotide sequence ID" value="NZ_JANCNS010000002.1"/>
</dbReference>
<keyword evidence="1" id="KW-0472">Membrane</keyword>
<evidence type="ECO:0000256" key="1">
    <source>
        <dbReference type="SAM" id="Phobius"/>
    </source>
</evidence>
<comment type="caution">
    <text evidence="2">The sequence shown here is derived from an EMBL/GenBank/DDBJ whole genome shotgun (WGS) entry which is preliminary data.</text>
</comment>